<name>A0A6F8TH92_ACIBA</name>
<gene>
    <name evidence="1" type="ORF">ATCC19606_19800</name>
</gene>
<reference evidence="1" key="1">
    <citation type="submission" date="2020-03" db="EMBL/GenBank/DDBJ databases">
        <title>Complete genome sequence of Acinetobacter baumannii ATCC19606T, which is a model strain for tolerization of antimicrobial agents.</title>
        <authorList>
            <person name="Tsubouchi T."/>
            <person name="Suzuki M."/>
            <person name="Niki M."/>
            <person name="Oinuma K."/>
            <person name="Niki M."/>
            <person name="Shibayama K."/>
            <person name="Kakeya H."/>
            <person name="Kaneko Y."/>
        </authorList>
    </citation>
    <scope>NUCLEOTIDE SEQUENCE</scope>
    <source>
        <strain evidence="1">ATCC19606</strain>
    </source>
</reference>
<protein>
    <submittedName>
        <fullName evidence="1">Uncharacterized protein</fullName>
    </submittedName>
</protein>
<dbReference type="GO" id="GO:0016020">
    <property type="term" value="C:membrane"/>
    <property type="evidence" value="ECO:0007669"/>
    <property type="project" value="GOC"/>
</dbReference>
<proteinExistence type="predicted"/>
<dbReference type="GO" id="GO:0005524">
    <property type="term" value="F:ATP binding"/>
    <property type="evidence" value="ECO:0007669"/>
    <property type="project" value="InterPro"/>
</dbReference>
<evidence type="ECO:0000313" key="1">
    <source>
        <dbReference type="EMBL" id="BCA99644.1"/>
    </source>
</evidence>
<dbReference type="GO" id="GO:0009029">
    <property type="term" value="F:lipid-A 4'-kinase activity"/>
    <property type="evidence" value="ECO:0007669"/>
    <property type="project" value="InterPro"/>
</dbReference>
<dbReference type="Pfam" id="PF02606">
    <property type="entry name" value="LpxK"/>
    <property type="match status" value="1"/>
</dbReference>
<dbReference type="InterPro" id="IPR003758">
    <property type="entry name" value="LpxK"/>
</dbReference>
<dbReference type="AlphaFoldDB" id="A0A6F8TH92"/>
<dbReference type="GO" id="GO:0009245">
    <property type="term" value="P:lipid A biosynthetic process"/>
    <property type="evidence" value="ECO:0007669"/>
    <property type="project" value="InterPro"/>
</dbReference>
<sequence>MSLAQLIQNAWNKQSSWLIVLRPLSCLYRAGFLLNRGFYSSGFKKVYTAPVPVMVIGNITVGGSGKRHY</sequence>
<accession>A0A6F8TH92</accession>
<organism evidence="1">
    <name type="scientific">Acinetobacter baumannii</name>
    <dbReference type="NCBI Taxonomy" id="470"/>
    <lineage>
        <taxon>Bacteria</taxon>
        <taxon>Pseudomonadati</taxon>
        <taxon>Pseudomonadota</taxon>
        <taxon>Gammaproteobacteria</taxon>
        <taxon>Moraxellales</taxon>
        <taxon>Moraxellaceae</taxon>
        <taxon>Acinetobacter</taxon>
        <taxon>Acinetobacter calcoaceticus/baumannii complex</taxon>
    </lineage>
</organism>
<dbReference type="EMBL" id="AP022836">
    <property type="protein sequence ID" value="BCA99644.1"/>
    <property type="molecule type" value="Genomic_DNA"/>
</dbReference>
<dbReference type="UniPathway" id="UPA00359">
    <property type="reaction ID" value="UER00482"/>
</dbReference>